<accession>A0A183FWY4</accession>
<proteinExistence type="predicted"/>
<dbReference type="Gene3D" id="1.10.340.70">
    <property type="match status" value="1"/>
</dbReference>
<evidence type="ECO:0000313" key="4">
    <source>
        <dbReference type="WBParaSite" id="HPBE_0001300501-mRNA-1"/>
    </source>
</evidence>
<name>A0A183FWY4_HELPZ</name>
<accession>A0A3P7YZR9</accession>
<evidence type="ECO:0000313" key="3">
    <source>
        <dbReference type="Proteomes" id="UP000050761"/>
    </source>
</evidence>
<feature type="domain" description="Integrase zinc-binding" evidence="1">
    <location>
        <begin position="103"/>
        <end position="157"/>
    </location>
</feature>
<dbReference type="AlphaFoldDB" id="A0A183FWY4"/>
<dbReference type="InterPro" id="IPR041588">
    <property type="entry name" value="Integrase_H2C2"/>
</dbReference>
<evidence type="ECO:0000313" key="2">
    <source>
        <dbReference type="EMBL" id="VDO94516.1"/>
    </source>
</evidence>
<organism evidence="3 4">
    <name type="scientific">Heligmosomoides polygyrus</name>
    <name type="common">Parasitic roundworm</name>
    <dbReference type="NCBI Taxonomy" id="6339"/>
    <lineage>
        <taxon>Eukaryota</taxon>
        <taxon>Metazoa</taxon>
        <taxon>Ecdysozoa</taxon>
        <taxon>Nematoda</taxon>
        <taxon>Chromadorea</taxon>
        <taxon>Rhabditida</taxon>
        <taxon>Rhabditina</taxon>
        <taxon>Rhabditomorpha</taxon>
        <taxon>Strongyloidea</taxon>
        <taxon>Heligmosomidae</taxon>
        <taxon>Heligmosomoides</taxon>
    </lineage>
</organism>
<protein>
    <submittedName>
        <fullName evidence="4">Integrase_H2C2 domain-containing protein</fullName>
    </submittedName>
</protein>
<sequence>MLIFLKKLVSPLSQQSQERIYRHVPELRHITGSYAPKAEDIQAARFYLIRQHQSSYLTHQYRKTMENTLRLFRDDNNIWRSQGRLQHSELKADAKSPIFIAPNTKLATLIIQDAHGEYHQGVENTISTVRLTYWRPKLRQQTRKFIQKCVKCRRFNSLP</sequence>
<keyword evidence="3" id="KW-1185">Reference proteome</keyword>
<dbReference type="PANTHER" id="PTHR47331">
    <property type="entry name" value="PHD-TYPE DOMAIN-CONTAINING PROTEIN"/>
    <property type="match status" value="1"/>
</dbReference>
<dbReference type="Proteomes" id="UP000050761">
    <property type="component" value="Unassembled WGS sequence"/>
</dbReference>
<reference evidence="4" key="2">
    <citation type="submission" date="2019-09" db="UniProtKB">
        <authorList>
            <consortium name="WormBaseParasite"/>
        </authorList>
    </citation>
    <scope>IDENTIFICATION</scope>
</reference>
<reference evidence="2 3" key="1">
    <citation type="submission" date="2018-11" db="EMBL/GenBank/DDBJ databases">
        <authorList>
            <consortium name="Pathogen Informatics"/>
        </authorList>
    </citation>
    <scope>NUCLEOTIDE SEQUENCE [LARGE SCALE GENOMIC DNA]</scope>
</reference>
<dbReference type="Pfam" id="PF17921">
    <property type="entry name" value="Integrase_H2C2"/>
    <property type="match status" value="1"/>
</dbReference>
<dbReference type="OrthoDB" id="5850742at2759"/>
<evidence type="ECO:0000259" key="1">
    <source>
        <dbReference type="Pfam" id="PF17921"/>
    </source>
</evidence>
<dbReference type="WBParaSite" id="HPBE_0001300501-mRNA-1">
    <property type="protein sequence ID" value="HPBE_0001300501-mRNA-1"/>
    <property type="gene ID" value="HPBE_0001300501"/>
</dbReference>
<gene>
    <name evidence="2" type="ORF">HPBE_LOCUS13006</name>
</gene>
<dbReference type="EMBL" id="UZAH01027731">
    <property type="protein sequence ID" value="VDO94516.1"/>
    <property type="molecule type" value="Genomic_DNA"/>
</dbReference>